<proteinExistence type="predicted"/>
<feature type="transmembrane region" description="Helical" evidence="1">
    <location>
        <begin position="239"/>
        <end position="263"/>
    </location>
</feature>
<evidence type="ECO:0008006" key="4">
    <source>
        <dbReference type="Google" id="ProtNLM"/>
    </source>
</evidence>
<dbReference type="InterPro" id="IPR038728">
    <property type="entry name" value="YkvI-like"/>
</dbReference>
<feature type="transmembrane region" description="Helical" evidence="1">
    <location>
        <begin position="102"/>
        <end position="126"/>
    </location>
</feature>
<reference evidence="2 3" key="1">
    <citation type="submission" date="2016-04" db="EMBL/GenBank/DDBJ databases">
        <title>First whole genome shotgun sequence of the bacterium Enteractinococcus sp. strain UASWS1574.</title>
        <authorList>
            <person name="Crovadore J."/>
            <person name="Chablais R."/>
            <person name="Lefort F."/>
        </authorList>
    </citation>
    <scope>NUCLEOTIDE SEQUENCE [LARGE SCALE GENOMIC DNA]</scope>
    <source>
        <strain evidence="2 3">UASWS1574</strain>
    </source>
</reference>
<feature type="transmembrane region" description="Helical" evidence="1">
    <location>
        <begin position="132"/>
        <end position="151"/>
    </location>
</feature>
<dbReference type="STRING" id="1837282.A6F49_15490"/>
<gene>
    <name evidence="2" type="ORF">A6F49_15490</name>
</gene>
<feature type="transmembrane region" description="Helical" evidence="1">
    <location>
        <begin position="345"/>
        <end position="367"/>
    </location>
</feature>
<feature type="transmembrane region" description="Helical" evidence="1">
    <location>
        <begin position="163"/>
        <end position="182"/>
    </location>
</feature>
<feature type="transmembrane region" description="Helical" evidence="1">
    <location>
        <begin position="21"/>
        <end position="40"/>
    </location>
</feature>
<accession>A0A1B7LW39</accession>
<keyword evidence="1" id="KW-0812">Transmembrane</keyword>
<organism evidence="2 3">
    <name type="scientific">Enteractinococcus helveticum</name>
    <dbReference type="NCBI Taxonomy" id="1837282"/>
    <lineage>
        <taxon>Bacteria</taxon>
        <taxon>Bacillati</taxon>
        <taxon>Actinomycetota</taxon>
        <taxon>Actinomycetes</taxon>
        <taxon>Micrococcales</taxon>
        <taxon>Micrococcaceae</taxon>
    </lineage>
</organism>
<keyword evidence="1" id="KW-1133">Transmembrane helix</keyword>
<evidence type="ECO:0000256" key="1">
    <source>
        <dbReference type="SAM" id="Phobius"/>
    </source>
</evidence>
<name>A0A1B7LW39_9MICC</name>
<feature type="transmembrane region" description="Helical" evidence="1">
    <location>
        <begin position="319"/>
        <end position="339"/>
    </location>
</feature>
<keyword evidence="1" id="KW-0472">Membrane</keyword>
<evidence type="ECO:0000313" key="2">
    <source>
        <dbReference type="EMBL" id="OAV59266.1"/>
    </source>
</evidence>
<dbReference type="Proteomes" id="UP000078292">
    <property type="component" value="Unassembled WGS sequence"/>
</dbReference>
<dbReference type="RefSeq" id="WP_043058773.1">
    <property type="nucleotide sequence ID" value="NZ_LXEY01000022.1"/>
</dbReference>
<protein>
    <recommendedName>
        <fullName evidence="4">Membrane protein YkvI</fullName>
    </recommendedName>
</protein>
<comment type="caution">
    <text evidence="2">The sequence shown here is derived from an EMBL/GenBank/DDBJ whole genome shotgun (WGS) entry which is preliminary data.</text>
</comment>
<feature type="transmembrane region" description="Helical" evidence="1">
    <location>
        <begin position="283"/>
        <end position="307"/>
    </location>
</feature>
<dbReference type="AlphaFoldDB" id="A0A1B7LW39"/>
<dbReference type="OrthoDB" id="4424890at2"/>
<dbReference type="InterPro" id="IPR038377">
    <property type="entry name" value="Na/Glc_symporter_sf"/>
</dbReference>
<feature type="transmembrane region" description="Helical" evidence="1">
    <location>
        <begin position="52"/>
        <end position="76"/>
    </location>
</feature>
<dbReference type="PANTHER" id="PTHR37814:SF1">
    <property type="entry name" value="MEMBRANE PROTEIN"/>
    <property type="match status" value="1"/>
</dbReference>
<dbReference type="PANTHER" id="PTHR37814">
    <property type="entry name" value="CONSERVED MEMBRANE PROTEIN"/>
    <property type="match status" value="1"/>
</dbReference>
<dbReference type="EMBL" id="LXEY01000022">
    <property type="protein sequence ID" value="OAV59266.1"/>
    <property type="molecule type" value="Genomic_DNA"/>
</dbReference>
<evidence type="ECO:0000313" key="3">
    <source>
        <dbReference type="Proteomes" id="UP000078292"/>
    </source>
</evidence>
<dbReference type="Gene3D" id="1.20.1730.10">
    <property type="entry name" value="Sodium/glucose cotransporter"/>
    <property type="match status" value="1"/>
</dbReference>
<keyword evidence="3" id="KW-1185">Reference proteome</keyword>
<sequence length="389" mass="42345">MNTITRRKKTHLFSTERSSTMRVLTYAGAIMAFLIGSGFATGQEIMQYFASYGFWGVFGTGLLVLALISFVSIQFLTVGQREQFNKPSQIFEYYAGKYVGKFFDYFSILFVFLSFTVMVAGAGAVFDEHYNLPTWVGGFGLTVLVALTVLFGLNSLVDVIGKIGPLIVIIAIGLGIVGIINAETGILAGNDLVTDLEIQQASNHWITAGLSYVGFCMLWLAAFLTALGKTVPTQREARAGGLTGGVVFSLSCIIVGLGLLANIERVAGMQIPMLVLANDIAPFVASLISLMILAGIYTTAIPLLWTVSSRFFPDGTMKYKYLTIFLALLGTVIGLWLPFDEMVNIVYVLNGYVGAILLAIMVVATIWKWVARRRTIADETPADLNPIQR</sequence>
<feature type="transmembrane region" description="Helical" evidence="1">
    <location>
        <begin position="202"/>
        <end position="227"/>
    </location>
</feature>